<dbReference type="AlphaFoldDB" id="A0A6J1CZP9"/>
<dbReference type="PROSITE" id="PS50128">
    <property type="entry name" value="SURP"/>
    <property type="match status" value="1"/>
</dbReference>
<protein>
    <submittedName>
        <fullName evidence="9">SURP and G-patch domain-containing protein 1-like protein</fullName>
    </submittedName>
</protein>
<proteinExistence type="predicted"/>
<dbReference type="InterPro" id="IPR040169">
    <property type="entry name" value="SUGP1/2"/>
</dbReference>
<dbReference type="RefSeq" id="XP_022147275.1">
    <property type="nucleotide sequence ID" value="XM_022291583.1"/>
</dbReference>
<dbReference type="Pfam" id="PF01805">
    <property type="entry name" value="Surp"/>
    <property type="match status" value="1"/>
</dbReference>
<dbReference type="InterPro" id="IPR035967">
    <property type="entry name" value="SWAP/Surp_sf"/>
</dbReference>
<dbReference type="GeneID" id="111016266"/>
<dbReference type="GO" id="GO:0005654">
    <property type="term" value="C:nucleoplasm"/>
    <property type="evidence" value="ECO:0007669"/>
    <property type="project" value="TreeGrafter"/>
</dbReference>
<keyword evidence="4" id="KW-0539">Nucleus</keyword>
<feature type="compositionally biased region" description="Polar residues" evidence="5">
    <location>
        <begin position="257"/>
        <end position="273"/>
    </location>
</feature>
<keyword evidence="8" id="KW-1185">Reference proteome</keyword>
<name>A0A6J1CZP9_MOMCH</name>
<feature type="region of interest" description="Disordered" evidence="5">
    <location>
        <begin position="202"/>
        <end position="318"/>
    </location>
</feature>
<dbReference type="PANTHER" id="PTHR23340:SF0">
    <property type="entry name" value="SURP AND G-PATCH DOMAIN-CONTAINING PROTEIN 1 ISOFORM X1"/>
    <property type="match status" value="1"/>
</dbReference>
<gene>
    <name evidence="9" type="primary">LOC111016266</name>
</gene>
<dbReference type="InterPro" id="IPR000061">
    <property type="entry name" value="Surp"/>
</dbReference>
<organism evidence="8 9">
    <name type="scientific">Momordica charantia</name>
    <name type="common">Bitter gourd</name>
    <name type="synonym">Balsam pear</name>
    <dbReference type="NCBI Taxonomy" id="3673"/>
    <lineage>
        <taxon>Eukaryota</taxon>
        <taxon>Viridiplantae</taxon>
        <taxon>Streptophyta</taxon>
        <taxon>Embryophyta</taxon>
        <taxon>Tracheophyta</taxon>
        <taxon>Spermatophyta</taxon>
        <taxon>Magnoliopsida</taxon>
        <taxon>eudicotyledons</taxon>
        <taxon>Gunneridae</taxon>
        <taxon>Pentapetalae</taxon>
        <taxon>rosids</taxon>
        <taxon>fabids</taxon>
        <taxon>Cucurbitales</taxon>
        <taxon>Cucurbitaceae</taxon>
        <taxon>Momordiceae</taxon>
        <taxon>Momordica</taxon>
    </lineage>
</organism>
<feature type="compositionally biased region" description="Basic and acidic residues" evidence="5">
    <location>
        <begin position="285"/>
        <end position="305"/>
    </location>
</feature>
<comment type="subcellular location">
    <subcellularLocation>
        <location evidence="1">Nucleus</location>
    </subcellularLocation>
</comment>
<dbReference type="GO" id="GO:0008380">
    <property type="term" value="P:RNA splicing"/>
    <property type="evidence" value="ECO:0007669"/>
    <property type="project" value="UniProtKB-KW"/>
</dbReference>
<feature type="compositionally biased region" description="Polar residues" evidence="5">
    <location>
        <begin position="203"/>
        <end position="226"/>
    </location>
</feature>
<dbReference type="Proteomes" id="UP000504603">
    <property type="component" value="Unplaced"/>
</dbReference>
<dbReference type="Pfam" id="PF01585">
    <property type="entry name" value="G-patch"/>
    <property type="match status" value="1"/>
</dbReference>
<feature type="domain" description="G-patch" evidence="7">
    <location>
        <begin position="357"/>
        <end position="404"/>
    </location>
</feature>
<evidence type="ECO:0000256" key="4">
    <source>
        <dbReference type="ARBA" id="ARBA00023242"/>
    </source>
</evidence>
<feature type="region of interest" description="Disordered" evidence="5">
    <location>
        <begin position="1"/>
        <end position="180"/>
    </location>
</feature>
<evidence type="ECO:0000259" key="6">
    <source>
        <dbReference type="PROSITE" id="PS50128"/>
    </source>
</evidence>
<feature type="compositionally biased region" description="Acidic residues" evidence="5">
    <location>
        <begin position="99"/>
        <end position="109"/>
    </location>
</feature>
<sequence>MDKGMPPTLFVNDGSFMERFKQLQQQNGDKDKEKDKGATSEEPKPIKLVAGTSIPHSTSSKTNMQFKGGEIRKNPPSGKLAFSLKQKSKLVTPVKLGGDEDEDESDAVDASDNVPDKRQKLGSQDGAEQPAGQSGVAPPSPSDPTVKKVADKLASFVAKHGRQFEHVTRQKNPGDTPFKFLFDESSADYKYYEYQLAEEERALSQTIESKSSSDGGSTQTSKSRTGSQKSFQQSSSSNYQTPASALYESSEDPRASVGSSTTAAWSERTSGPPSSGDPIAMMEFYMKKAAREERMRQPKQSKDEMPPPASLQASGKRGHHMGDFIPHEELEKFLATCNDASARKYSRDAADKAKIQADNVGHKLLSKMGWKEGEGLGSSKSGIADPIMAGDVKTNNLGVGAHQPGEVTPEDDIYEQYKKRMMLGYRYRPNPLNNPRKAYY</sequence>
<dbReference type="GO" id="GO:0006397">
    <property type="term" value="P:mRNA processing"/>
    <property type="evidence" value="ECO:0007669"/>
    <property type="project" value="UniProtKB-KW"/>
</dbReference>
<evidence type="ECO:0000313" key="8">
    <source>
        <dbReference type="Proteomes" id="UP000504603"/>
    </source>
</evidence>
<dbReference type="KEGG" id="mcha:111016266"/>
<feature type="compositionally biased region" description="Basic and acidic residues" evidence="5">
    <location>
        <begin position="28"/>
        <end position="45"/>
    </location>
</feature>
<feature type="compositionally biased region" description="Polar residues" evidence="5">
    <location>
        <begin position="54"/>
        <end position="65"/>
    </location>
</feature>
<dbReference type="SMART" id="SM00648">
    <property type="entry name" value="SWAP"/>
    <property type="match status" value="1"/>
</dbReference>
<evidence type="ECO:0000259" key="7">
    <source>
        <dbReference type="PROSITE" id="PS50174"/>
    </source>
</evidence>
<evidence type="ECO:0000256" key="1">
    <source>
        <dbReference type="ARBA" id="ARBA00004123"/>
    </source>
</evidence>
<evidence type="ECO:0000313" key="9">
    <source>
        <dbReference type="RefSeq" id="XP_022147275.1"/>
    </source>
</evidence>
<evidence type="ECO:0000256" key="5">
    <source>
        <dbReference type="SAM" id="MobiDB-lite"/>
    </source>
</evidence>
<keyword evidence="3" id="KW-0508">mRNA splicing</keyword>
<dbReference type="SUPFAM" id="SSF109905">
    <property type="entry name" value="Surp module (SWAP domain)"/>
    <property type="match status" value="1"/>
</dbReference>
<dbReference type="PANTHER" id="PTHR23340">
    <property type="entry name" value="ARGININE/SERINE RICH SPLICING FACTOR SF4/14"/>
    <property type="match status" value="1"/>
</dbReference>
<dbReference type="OrthoDB" id="4822at2759"/>
<dbReference type="GO" id="GO:0003723">
    <property type="term" value="F:RNA binding"/>
    <property type="evidence" value="ECO:0007669"/>
    <property type="project" value="InterPro"/>
</dbReference>
<dbReference type="SMART" id="SM00443">
    <property type="entry name" value="G_patch"/>
    <property type="match status" value="1"/>
</dbReference>
<keyword evidence="2" id="KW-0507">mRNA processing</keyword>
<evidence type="ECO:0000256" key="3">
    <source>
        <dbReference type="ARBA" id="ARBA00023187"/>
    </source>
</evidence>
<dbReference type="InterPro" id="IPR000467">
    <property type="entry name" value="G_patch_dom"/>
</dbReference>
<reference evidence="9" key="1">
    <citation type="submission" date="2025-08" db="UniProtKB">
        <authorList>
            <consortium name="RefSeq"/>
        </authorList>
    </citation>
    <scope>IDENTIFICATION</scope>
    <source>
        <strain evidence="9">OHB3-1</strain>
    </source>
</reference>
<dbReference type="Gene3D" id="1.10.10.790">
    <property type="entry name" value="Surp module"/>
    <property type="match status" value="1"/>
</dbReference>
<evidence type="ECO:0000256" key="2">
    <source>
        <dbReference type="ARBA" id="ARBA00022664"/>
    </source>
</evidence>
<accession>A0A6J1CZP9</accession>
<dbReference type="PROSITE" id="PS50174">
    <property type="entry name" value="G_PATCH"/>
    <property type="match status" value="1"/>
</dbReference>
<feature type="domain" description="SURP motif" evidence="6">
    <location>
        <begin position="149"/>
        <end position="192"/>
    </location>
</feature>
<feature type="compositionally biased region" description="Low complexity" evidence="5">
    <location>
        <begin position="227"/>
        <end position="237"/>
    </location>
</feature>